<keyword evidence="5 12" id="KW-0808">Transferase</keyword>
<keyword evidence="9" id="KW-0812">Transmembrane</keyword>
<dbReference type="InterPro" id="IPR005467">
    <property type="entry name" value="His_kinase_dom"/>
</dbReference>
<keyword evidence="6 12" id="KW-0418">Kinase</keyword>
<evidence type="ECO:0000256" key="5">
    <source>
        <dbReference type="ARBA" id="ARBA00022679"/>
    </source>
</evidence>
<keyword evidence="4" id="KW-0597">Phosphoprotein</keyword>
<dbReference type="GO" id="GO:0016020">
    <property type="term" value="C:membrane"/>
    <property type="evidence" value="ECO:0007669"/>
    <property type="project" value="UniProtKB-SubCell"/>
</dbReference>
<dbReference type="AlphaFoldDB" id="A0A1V1I1R7"/>
<comment type="catalytic activity">
    <reaction evidence="1">
        <text>ATP + protein L-histidine = ADP + protein N-phospho-L-histidine.</text>
        <dbReference type="EC" id="2.7.13.3"/>
    </reaction>
</comment>
<dbReference type="SMART" id="SM00387">
    <property type="entry name" value="HATPase_c"/>
    <property type="match status" value="1"/>
</dbReference>
<dbReference type="Pfam" id="PF02518">
    <property type="entry name" value="HATPase_c"/>
    <property type="match status" value="1"/>
</dbReference>
<comment type="subcellular location">
    <subcellularLocation>
        <location evidence="2">Membrane</location>
    </subcellularLocation>
</comment>
<accession>A0A1V1I1R7</accession>
<feature type="domain" description="Histidine kinase" evidence="10">
    <location>
        <begin position="136"/>
        <end position="349"/>
    </location>
</feature>
<evidence type="ECO:0000313" key="12">
    <source>
        <dbReference type="EMBL" id="CED94077.1"/>
    </source>
</evidence>
<keyword evidence="13" id="KW-1185">Reference proteome</keyword>
<dbReference type="PANTHER" id="PTHR43711">
    <property type="entry name" value="TWO-COMPONENT HISTIDINE KINASE"/>
    <property type="match status" value="1"/>
</dbReference>
<keyword evidence="7" id="KW-0902">Two-component regulatory system</keyword>
<dbReference type="KEGG" id="ril:CRIB_1469"/>
<dbReference type="FunFam" id="1.10.287.130:FF:000001">
    <property type="entry name" value="Two-component sensor histidine kinase"/>
    <property type="match status" value="1"/>
</dbReference>
<evidence type="ECO:0000259" key="10">
    <source>
        <dbReference type="PROSITE" id="PS50109"/>
    </source>
</evidence>
<reference evidence="12 13" key="1">
    <citation type="submission" date="2014-04" db="EMBL/GenBank/DDBJ databases">
        <authorList>
            <person name="Hornung B.V."/>
        </authorList>
    </citation>
    <scope>NUCLEOTIDE SEQUENCE [LARGE SCALE GENOMIC DNA]</scope>
    <source>
        <strain evidence="12 13">CRIB</strain>
    </source>
</reference>
<feature type="transmembrane region" description="Helical" evidence="9">
    <location>
        <begin position="49"/>
        <end position="74"/>
    </location>
</feature>
<dbReference type="CDD" id="cd00075">
    <property type="entry name" value="HATPase"/>
    <property type="match status" value="1"/>
</dbReference>
<dbReference type="PROSITE" id="PS50109">
    <property type="entry name" value="HIS_KIN"/>
    <property type="match status" value="1"/>
</dbReference>
<dbReference type="SUPFAM" id="SSF158472">
    <property type="entry name" value="HAMP domain-like"/>
    <property type="match status" value="1"/>
</dbReference>
<dbReference type="InterPro" id="IPR050736">
    <property type="entry name" value="Sensor_HK_Regulatory"/>
</dbReference>
<dbReference type="Proteomes" id="UP000245622">
    <property type="component" value="Chromosome 1"/>
</dbReference>
<dbReference type="PANTHER" id="PTHR43711:SF1">
    <property type="entry name" value="HISTIDINE KINASE 1"/>
    <property type="match status" value="1"/>
</dbReference>
<dbReference type="SUPFAM" id="SSF55874">
    <property type="entry name" value="ATPase domain of HSP90 chaperone/DNA topoisomerase II/histidine kinase"/>
    <property type="match status" value="1"/>
</dbReference>
<dbReference type="GeneID" id="82205503"/>
<evidence type="ECO:0000256" key="6">
    <source>
        <dbReference type="ARBA" id="ARBA00022777"/>
    </source>
</evidence>
<dbReference type="SUPFAM" id="SSF47384">
    <property type="entry name" value="Homodimeric domain of signal transducing histidine kinase"/>
    <property type="match status" value="1"/>
</dbReference>
<feature type="transmembrane region" description="Helical" evidence="9">
    <location>
        <begin position="7"/>
        <end position="34"/>
    </location>
</feature>
<dbReference type="SMART" id="SM00304">
    <property type="entry name" value="HAMP"/>
    <property type="match status" value="1"/>
</dbReference>
<dbReference type="PRINTS" id="PR00344">
    <property type="entry name" value="BCTRLSENSOR"/>
</dbReference>
<dbReference type="InterPro" id="IPR004358">
    <property type="entry name" value="Sig_transdc_His_kin-like_C"/>
</dbReference>
<dbReference type="GO" id="GO:0000155">
    <property type="term" value="F:phosphorelay sensor kinase activity"/>
    <property type="evidence" value="ECO:0007669"/>
    <property type="project" value="InterPro"/>
</dbReference>
<evidence type="ECO:0000256" key="7">
    <source>
        <dbReference type="ARBA" id="ARBA00023012"/>
    </source>
</evidence>
<name>A0A1V1I1R7_9FIRM</name>
<gene>
    <name evidence="12" type="ORF">CRIB_1469</name>
</gene>
<evidence type="ECO:0000256" key="3">
    <source>
        <dbReference type="ARBA" id="ARBA00012438"/>
    </source>
</evidence>
<dbReference type="Pfam" id="PF00512">
    <property type="entry name" value="HisKA"/>
    <property type="match status" value="1"/>
</dbReference>
<dbReference type="CDD" id="cd00082">
    <property type="entry name" value="HisKA"/>
    <property type="match status" value="1"/>
</dbReference>
<dbReference type="PROSITE" id="PS50885">
    <property type="entry name" value="HAMP"/>
    <property type="match status" value="1"/>
</dbReference>
<organism evidence="12 13">
    <name type="scientific">Romboutsia ilealis</name>
    <dbReference type="NCBI Taxonomy" id="1115758"/>
    <lineage>
        <taxon>Bacteria</taxon>
        <taxon>Bacillati</taxon>
        <taxon>Bacillota</taxon>
        <taxon>Clostridia</taxon>
        <taxon>Peptostreptococcales</taxon>
        <taxon>Peptostreptococcaceae</taxon>
        <taxon>Romboutsia</taxon>
    </lineage>
</organism>
<dbReference type="FunFam" id="3.30.565.10:FF:000006">
    <property type="entry name" value="Sensor histidine kinase WalK"/>
    <property type="match status" value="1"/>
</dbReference>
<evidence type="ECO:0000313" key="13">
    <source>
        <dbReference type="Proteomes" id="UP000245622"/>
    </source>
</evidence>
<dbReference type="EC" id="2.7.13.3" evidence="3"/>
<dbReference type="InterPro" id="IPR003594">
    <property type="entry name" value="HATPase_dom"/>
</dbReference>
<dbReference type="EMBL" id="LN555523">
    <property type="protein sequence ID" value="CED94077.1"/>
    <property type="molecule type" value="Genomic_DNA"/>
</dbReference>
<dbReference type="InterPro" id="IPR036097">
    <property type="entry name" value="HisK_dim/P_sf"/>
</dbReference>
<evidence type="ECO:0000256" key="8">
    <source>
        <dbReference type="ARBA" id="ARBA00023136"/>
    </source>
</evidence>
<evidence type="ECO:0000256" key="1">
    <source>
        <dbReference type="ARBA" id="ARBA00000085"/>
    </source>
</evidence>
<dbReference type="InterPro" id="IPR003660">
    <property type="entry name" value="HAMP_dom"/>
</dbReference>
<proteinExistence type="predicted"/>
<dbReference type="Gene3D" id="3.30.565.10">
    <property type="entry name" value="Histidine kinase-like ATPase, C-terminal domain"/>
    <property type="match status" value="1"/>
</dbReference>
<evidence type="ECO:0000256" key="4">
    <source>
        <dbReference type="ARBA" id="ARBA00022553"/>
    </source>
</evidence>
<keyword evidence="9" id="KW-1133">Transmembrane helix</keyword>
<evidence type="ECO:0000259" key="11">
    <source>
        <dbReference type="PROSITE" id="PS50885"/>
    </source>
</evidence>
<evidence type="ECO:0000256" key="2">
    <source>
        <dbReference type="ARBA" id="ARBA00004370"/>
    </source>
</evidence>
<dbReference type="Pfam" id="PF00672">
    <property type="entry name" value="HAMP"/>
    <property type="match status" value="1"/>
</dbReference>
<dbReference type="RefSeq" id="WP_243633479.1">
    <property type="nucleotide sequence ID" value="NZ_CAPEHT010000011.1"/>
</dbReference>
<keyword evidence="8 9" id="KW-0472">Membrane</keyword>
<dbReference type="Gene3D" id="6.10.340.10">
    <property type="match status" value="1"/>
</dbReference>
<feature type="domain" description="HAMP" evidence="11">
    <location>
        <begin position="75"/>
        <end position="128"/>
    </location>
</feature>
<dbReference type="InterPro" id="IPR003661">
    <property type="entry name" value="HisK_dim/P_dom"/>
</dbReference>
<dbReference type="Gene3D" id="1.10.287.130">
    <property type="match status" value="1"/>
</dbReference>
<dbReference type="SMART" id="SM00388">
    <property type="entry name" value="HisKA"/>
    <property type="match status" value="1"/>
</dbReference>
<dbReference type="CDD" id="cd06225">
    <property type="entry name" value="HAMP"/>
    <property type="match status" value="1"/>
</dbReference>
<evidence type="ECO:0000256" key="9">
    <source>
        <dbReference type="SAM" id="Phobius"/>
    </source>
</evidence>
<dbReference type="InterPro" id="IPR036890">
    <property type="entry name" value="HATPase_C_sf"/>
</dbReference>
<sequence>MKNKKIYHFWIPFIINIFVTSSITMFIISIGFIISSRLNIFNNEFINSFYGIMILLLVNITIAIIFTLIIITLANNAWKPIKNLIKAINKVSKGDFSVKLDENLHPPLIKELNKSFNKMVNELNSIETLRNDFVVNVSHEFKTPIAAIEGYTTLLQDNTLTEEERMEYTKIILDSSRQLSSLSGNILKLSKLETQEIIPDKKYFSLDEQLRQALLMLENQWSTKNIDIDMNLKSINYYGSEDLLMQVWLNIFSNAIKFTPENGLIVTILKNTDKGVCVSISDNGIGMSEEVKGKIFDKFYQGDNSRNFEGNGLGLTLVKRIVDLCGCSIKVESKLNKGSTFTIFLPINNKSVDNL</sequence>
<protein>
    <recommendedName>
        <fullName evidence="3">histidine kinase</fullName>
        <ecNumber evidence="3">2.7.13.3</ecNumber>
    </recommendedName>
</protein>